<accession>A0AAE1AAG2</accession>
<comment type="caution">
    <text evidence="7">The sequence shown here is derived from an EMBL/GenBank/DDBJ whole genome shotgun (WGS) entry which is preliminary data.</text>
</comment>
<sequence length="155" mass="18193">MSINLVSQSLDLDLDTSKNDKLQKQKGKSKKKESVSQNAVNFTYTNRQGIRKELRKVERKQRKTSAEKRKKRKLKSGIEKYQEENGQDFTQSNIEALGRITDLGKVSSDISEKILYNHPCRLSRDVKQRHEEEEVSLFTEEDFQKFARDYKPNPR</sequence>
<feature type="compositionally biased region" description="Polar residues" evidence="6">
    <location>
        <begin position="38"/>
        <end position="48"/>
    </location>
</feature>
<gene>
    <name evidence="7" type="ORF">RRG08_037372</name>
</gene>
<dbReference type="Pfam" id="PF15684">
    <property type="entry name" value="AROS"/>
    <property type="match status" value="1"/>
</dbReference>
<feature type="region of interest" description="Disordered" evidence="6">
    <location>
        <begin position="14"/>
        <end position="84"/>
    </location>
</feature>
<feature type="compositionally biased region" description="Basic residues" evidence="6">
    <location>
        <begin position="57"/>
        <end position="75"/>
    </location>
</feature>
<evidence type="ECO:0000256" key="4">
    <source>
        <dbReference type="ARBA" id="ARBA00023242"/>
    </source>
</evidence>
<evidence type="ECO:0000256" key="5">
    <source>
        <dbReference type="ARBA" id="ARBA00032748"/>
    </source>
</evidence>
<dbReference type="EMBL" id="JAWDGP010002289">
    <property type="protein sequence ID" value="KAK3784295.1"/>
    <property type="molecule type" value="Genomic_DNA"/>
</dbReference>
<evidence type="ECO:0000313" key="7">
    <source>
        <dbReference type="EMBL" id="KAK3784295.1"/>
    </source>
</evidence>
<protein>
    <recommendedName>
        <fullName evidence="3">Active regulator of SIRT1</fullName>
    </recommendedName>
    <alternativeName>
        <fullName evidence="5">40S ribosomal protein S19-binding protein 1</fullName>
    </alternativeName>
</protein>
<comment type="similarity">
    <text evidence="2">Belongs to the AROS family.</text>
</comment>
<evidence type="ECO:0000256" key="6">
    <source>
        <dbReference type="SAM" id="MobiDB-lite"/>
    </source>
</evidence>
<evidence type="ECO:0000256" key="1">
    <source>
        <dbReference type="ARBA" id="ARBA00004604"/>
    </source>
</evidence>
<keyword evidence="4" id="KW-0539">Nucleus</keyword>
<comment type="subcellular location">
    <subcellularLocation>
        <location evidence="1">Nucleus</location>
        <location evidence="1">Nucleolus</location>
    </subcellularLocation>
</comment>
<name>A0AAE1AAG2_9GAST</name>
<reference evidence="7" key="1">
    <citation type="journal article" date="2023" name="G3 (Bethesda)">
        <title>A reference genome for the long-term kleptoplast-retaining sea slug Elysia crispata morphotype clarki.</title>
        <authorList>
            <person name="Eastman K.E."/>
            <person name="Pendleton A.L."/>
            <person name="Shaikh M.A."/>
            <person name="Suttiyut T."/>
            <person name="Ogas R."/>
            <person name="Tomko P."/>
            <person name="Gavelis G."/>
            <person name="Widhalm J.R."/>
            <person name="Wisecaver J.H."/>
        </authorList>
    </citation>
    <scope>NUCLEOTIDE SEQUENCE</scope>
    <source>
        <strain evidence="7">ECLA1</strain>
    </source>
</reference>
<dbReference type="InterPro" id="IPR023262">
    <property type="entry name" value="AROS"/>
</dbReference>
<dbReference type="PRINTS" id="PR02029">
    <property type="entry name" value="ACTREGSIRT1"/>
</dbReference>
<dbReference type="PANTHER" id="PTHR31454">
    <property type="entry name" value="ACTIVE REGULATOR OF SIRT1"/>
    <property type="match status" value="1"/>
</dbReference>
<dbReference type="Proteomes" id="UP001283361">
    <property type="component" value="Unassembled WGS sequence"/>
</dbReference>
<evidence type="ECO:0000256" key="3">
    <source>
        <dbReference type="ARBA" id="ARBA00016855"/>
    </source>
</evidence>
<organism evidence="7 8">
    <name type="scientific">Elysia crispata</name>
    <name type="common">lettuce slug</name>
    <dbReference type="NCBI Taxonomy" id="231223"/>
    <lineage>
        <taxon>Eukaryota</taxon>
        <taxon>Metazoa</taxon>
        <taxon>Spiralia</taxon>
        <taxon>Lophotrochozoa</taxon>
        <taxon>Mollusca</taxon>
        <taxon>Gastropoda</taxon>
        <taxon>Heterobranchia</taxon>
        <taxon>Euthyneura</taxon>
        <taxon>Panpulmonata</taxon>
        <taxon>Sacoglossa</taxon>
        <taxon>Placobranchoidea</taxon>
        <taxon>Plakobranchidae</taxon>
        <taxon>Elysia</taxon>
    </lineage>
</organism>
<dbReference type="GO" id="GO:0005730">
    <property type="term" value="C:nucleolus"/>
    <property type="evidence" value="ECO:0007669"/>
    <property type="project" value="UniProtKB-SubCell"/>
</dbReference>
<proteinExistence type="inferred from homology"/>
<dbReference type="GO" id="GO:0019899">
    <property type="term" value="F:enzyme binding"/>
    <property type="evidence" value="ECO:0007669"/>
    <property type="project" value="TreeGrafter"/>
</dbReference>
<evidence type="ECO:0000256" key="2">
    <source>
        <dbReference type="ARBA" id="ARBA00007318"/>
    </source>
</evidence>
<dbReference type="AlphaFoldDB" id="A0AAE1AAG2"/>
<evidence type="ECO:0000313" key="8">
    <source>
        <dbReference type="Proteomes" id="UP001283361"/>
    </source>
</evidence>
<keyword evidence="8" id="KW-1185">Reference proteome</keyword>
<dbReference type="PANTHER" id="PTHR31454:SF2">
    <property type="entry name" value="ACTIVE REGULATOR OF SIRT1"/>
    <property type="match status" value="1"/>
</dbReference>